<reference evidence="2 3" key="1">
    <citation type="submission" date="2017-08" db="EMBL/GenBank/DDBJ databases">
        <authorList>
            <person name="de Groot N.N."/>
        </authorList>
    </citation>
    <scope>NUCLEOTIDE SEQUENCE [LARGE SCALE GENOMIC DNA]</scope>
    <source>
        <strain evidence="2 3">USBA 78</strain>
    </source>
</reference>
<dbReference type="Proteomes" id="UP000219068">
    <property type="component" value="Unassembled WGS sequence"/>
</dbReference>
<organism evidence="2 3">
    <name type="scientific">Thalassospira xiamenensis</name>
    <dbReference type="NCBI Taxonomy" id="220697"/>
    <lineage>
        <taxon>Bacteria</taxon>
        <taxon>Pseudomonadati</taxon>
        <taxon>Pseudomonadota</taxon>
        <taxon>Alphaproteobacteria</taxon>
        <taxon>Rhodospirillales</taxon>
        <taxon>Thalassospiraceae</taxon>
        <taxon>Thalassospira</taxon>
    </lineage>
</organism>
<proteinExistence type="predicted"/>
<protein>
    <submittedName>
        <fullName evidence="2">Uncharacterized protein</fullName>
    </submittedName>
</protein>
<evidence type="ECO:0000313" key="3">
    <source>
        <dbReference type="Proteomes" id="UP000219068"/>
    </source>
</evidence>
<dbReference type="EMBL" id="OBMM01000005">
    <property type="protein sequence ID" value="SOC26692.1"/>
    <property type="molecule type" value="Genomic_DNA"/>
</dbReference>
<sequence length="51" mass="5158">MFHTEAKIAAKTVAAGVVARAFVFGSSQNSQSSSQQSDDKPGCLGDAGSVI</sequence>
<evidence type="ECO:0000256" key="1">
    <source>
        <dbReference type="SAM" id="MobiDB-lite"/>
    </source>
</evidence>
<feature type="compositionally biased region" description="Low complexity" evidence="1">
    <location>
        <begin position="26"/>
        <end position="36"/>
    </location>
</feature>
<evidence type="ECO:0000313" key="2">
    <source>
        <dbReference type="EMBL" id="SOC26692.1"/>
    </source>
</evidence>
<name>A0A285TWZ7_9PROT</name>
<gene>
    <name evidence="2" type="ORF">SAMN05428964_105167</name>
</gene>
<feature type="region of interest" description="Disordered" evidence="1">
    <location>
        <begin position="26"/>
        <end position="51"/>
    </location>
</feature>
<dbReference type="AlphaFoldDB" id="A0A285TWZ7"/>
<accession>A0A285TWZ7</accession>